<evidence type="ECO:0000256" key="8">
    <source>
        <dbReference type="ARBA" id="ARBA00023125"/>
    </source>
</evidence>
<gene>
    <name evidence="15" type="ORF">GCM10011335_07890</name>
</gene>
<evidence type="ECO:0000256" key="6">
    <source>
        <dbReference type="ARBA" id="ARBA00022491"/>
    </source>
</evidence>
<evidence type="ECO:0000256" key="11">
    <source>
        <dbReference type="ARBA" id="ARBA00023211"/>
    </source>
</evidence>
<dbReference type="Gene3D" id="1.10.60.10">
    <property type="entry name" value="Iron dependent repressor, metal binding and dimerisation domain"/>
    <property type="match status" value="1"/>
</dbReference>
<dbReference type="InterPro" id="IPR036421">
    <property type="entry name" value="Fe_dep_repressor_sf"/>
</dbReference>
<keyword evidence="10" id="KW-0804">Transcription</keyword>
<dbReference type="EMBL" id="BMJJ01000001">
    <property type="protein sequence ID" value="GGD07347.1"/>
    <property type="molecule type" value="Genomic_DNA"/>
</dbReference>
<comment type="function">
    <text evidence="12">In the presence of manganese, represses expression of mntH and mntS. Up-regulates expression of mntP.</text>
</comment>
<evidence type="ECO:0000256" key="4">
    <source>
        <dbReference type="ARBA" id="ARBA00022386"/>
    </source>
</evidence>
<accession>A0A916XT87</accession>
<evidence type="ECO:0000256" key="12">
    <source>
        <dbReference type="ARBA" id="ARBA00025185"/>
    </source>
</evidence>
<dbReference type="InterPro" id="IPR036388">
    <property type="entry name" value="WH-like_DNA-bd_sf"/>
</dbReference>
<dbReference type="SMART" id="SM00529">
    <property type="entry name" value="HTH_DTXR"/>
    <property type="match status" value="1"/>
</dbReference>
<dbReference type="AlphaFoldDB" id="A0A916XT87"/>
<dbReference type="GO" id="GO:0003700">
    <property type="term" value="F:DNA-binding transcription factor activity"/>
    <property type="evidence" value="ECO:0007669"/>
    <property type="project" value="InterPro"/>
</dbReference>
<evidence type="ECO:0000256" key="1">
    <source>
        <dbReference type="ARBA" id="ARBA00004496"/>
    </source>
</evidence>
<dbReference type="SMART" id="SM00347">
    <property type="entry name" value="HTH_MARR"/>
    <property type="match status" value="1"/>
</dbReference>
<comment type="similarity">
    <text evidence="2">Belongs to the DtxR/MntR family.</text>
</comment>
<dbReference type="InterPro" id="IPR036390">
    <property type="entry name" value="WH_DNA-bd_sf"/>
</dbReference>
<evidence type="ECO:0000256" key="7">
    <source>
        <dbReference type="ARBA" id="ARBA00023015"/>
    </source>
</evidence>
<dbReference type="SUPFAM" id="SSF46785">
    <property type="entry name" value="Winged helix' DNA-binding domain"/>
    <property type="match status" value="1"/>
</dbReference>
<dbReference type="PANTHER" id="PTHR33238:SF11">
    <property type="entry name" value="TRANSCRIPTIONAL REGULATOR MNTR"/>
    <property type="match status" value="1"/>
</dbReference>
<evidence type="ECO:0000256" key="10">
    <source>
        <dbReference type="ARBA" id="ARBA00023163"/>
    </source>
</evidence>
<keyword evidence="5" id="KW-0963">Cytoplasm</keyword>
<comment type="subcellular location">
    <subcellularLocation>
        <location evidence="1">Cytoplasm</location>
    </subcellularLocation>
</comment>
<reference evidence="15" key="2">
    <citation type="submission" date="2020-09" db="EMBL/GenBank/DDBJ databases">
        <authorList>
            <person name="Sun Q."/>
            <person name="Zhou Y."/>
        </authorList>
    </citation>
    <scope>NUCLEOTIDE SEQUENCE</scope>
    <source>
        <strain evidence="15">CGMCC 1.15493</strain>
    </source>
</reference>
<dbReference type="Pfam" id="PF01325">
    <property type="entry name" value="Fe_dep_repress"/>
    <property type="match status" value="1"/>
</dbReference>
<evidence type="ECO:0000256" key="3">
    <source>
        <dbReference type="ARBA" id="ARBA00011738"/>
    </source>
</evidence>
<dbReference type="InterPro" id="IPR000835">
    <property type="entry name" value="HTH_MarR-typ"/>
</dbReference>
<dbReference type="Proteomes" id="UP000613160">
    <property type="component" value="Unassembled WGS sequence"/>
</dbReference>
<evidence type="ECO:0000256" key="9">
    <source>
        <dbReference type="ARBA" id="ARBA00023159"/>
    </source>
</evidence>
<dbReference type="PROSITE" id="PS50944">
    <property type="entry name" value="HTH_DTXR"/>
    <property type="match status" value="1"/>
</dbReference>
<dbReference type="InterPro" id="IPR022687">
    <property type="entry name" value="HTH_DTXR"/>
</dbReference>
<evidence type="ECO:0000256" key="5">
    <source>
        <dbReference type="ARBA" id="ARBA00022490"/>
    </source>
</evidence>
<evidence type="ECO:0000259" key="14">
    <source>
        <dbReference type="PROSITE" id="PS50944"/>
    </source>
</evidence>
<dbReference type="NCBIfam" id="NF008273">
    <property type="entry name" value="PRK11050.1"/>
    <property type="match status" value="1"/>
</dbReference>
<comment type="caution">
    <text evidence="15">The sequence shown here is derived from an EMBL/GenBank/DDBJ whole genome shotgun (WGS) entry which is preliminary data.</text>
</comment>
<comment type="subunit">
    <text evidence="3">Homodimer.</text>
</comment>
<evidence type="ECO:0000313" key="16">
    <source>
        <dbReference type="Proteomes" id="UP000613160"/>
    </source>
</evidence>
<dbReference type="GO" id="GO:0003677">
    <property type="term" value="F:DNA binding"/>
    <property type="evidence" value="ECO:0007669"/>
    <property type="project" value="UniProtKB-KW"/>
</dbReference>
<keyword evidence="9" id="KW-0010">Activator</keyword>
<dbReference type="Gene3D" id="1.10.10.10">
    <property type="entry name" value="Winged helix-like DNA-binding domain superfamily/Winged helix DNA-binding domain"/>
    <property type="match status" value="1"/>
</dbReference>
<evidence type="ECO:0000256" key="13">
    <source>
        <dbReference type="ARBA" id="ARBA00032593"/>
    </source>
</evidence>
<proteinExistence type="inferred from homology"/>
<keyword evidence="8" id="KW-0238">DNA-binding</keyword>
<evidence type="ECO:0000256" key="2">
    <source>
        <dbReference type="ARBA" id="ARBA00007871"/>
    </source>
</evidence>
<dbReference type="GO" id="GO:0046983">
    <property type="term" value="F:protein dimerization activity"/>
    <property type="evidence" value="ECO:0007669"/>
    <property type="project" value="InterPro"/>
</dbReference>
<organism evidence="15 16">
    <name type="scientific">Aureimonas glaciei</name>
    <dbReference type="NCBI Taxonomy" id="1776957"/>
    <lineage>
        <taxon>Bacteria</taxon>
        <taxon>Pseudomonadati</taxon>
        <taxon>Pseudomonadota</taxon>
        <taxon>Alphaproteobacteria</taxon>
        <taxon>Hyphomicrobiales</taxon>
        <taxon>Aurantimonadaceae</taxon>
        <taxon>Aureimonas</taxon>
    </lineage>
</organism>
<dbReference type="PANTHER" id="PTHR33238">
    <property type="entry name" value="IRON (METAL) DEPENDENT REPRESSOR, DTXR FAMILY"/>
    <property type="match status" value="1"/>
</dbReference>
<keyword evidence="7" id="KW-0805">Transcription regulation</keyword>
<protein>
    <recommendedName>
        <fullName evidence="4">Transcriptional regulator MntR</fullName>
    </recommendedName>
    <alternativeName>
        <fullName evidence="13">Manganese transport regulator</fullName>
    </alternativeName>
</protein>
<dbReference type="GO" id="GO:0005737">
    <property type="term" value="C:cytoplasm"/>
    <property type="evidence" value="ECO:0007669"/>
    <property type="project" value="UniProtKB-SubCell"/>
</dbReference>
<keyword evidence="11" id="KW-0464">Manganese</keyword>
<evidence type="ECO:0000313" key="15">
    <source>
        <dbReference type="EMBL" id="GGD07347.1"/>
    </source>
</evidence>
<name>A0A916XT87_9HYPH</name>
<dbReference type="InterPro" id="IPR050536">
    <property type="entry name" value="DtxR_MntR_Metal-Reg"/>
</dbReference>
<reference evidence="15" key="1">
    <citation type="journal article" date="2014" name="Int. J. Syst. Evol. Microbiol.">
        <title>Complete genome sequence of Corynebacterium casei LMG S-19264T (=DSM 44701T), isolated from a smear-ripened cheese.</title>
        <authorList>
            <consortium name="US DOE Joint Genome Institute (JGI-PGF)"/>
            <person name="Walter F."/>
            <person name="Albersmeier A."/>
            <person name="Kalinowski J."/>
            <person name="Ruckert C."/>
        </authorList>
    </citation>
    <scope>NUCLEOTIDE SEQUENCE</scope>
    <source>
        <strain evidence="15">CGMCC 1.15493</strain>
    </source>
</reference>
<dbReference type="GO" id="GO:0046914">
    <property type="term" value="F:transition metal ion binding"/>
    <property type="evidence" value="ECO:0007669"/>
    <property type="project" value="InterPro"/>
</dbReference>
<keyword evidence="6" id="KW-0678">Repressor</keyword>
<dbReference type="InterPro" id="IPR001367">
    <property type="entry name" value="Fe_dep_repressor"/>
</dbReference>
<dbReference type="Pfam" id="PF02742">
    <property type="entry name" value="Fe_dep_repr_C"/>
    <property type="match status" value="1"/>
</dbReference>
<dbReference type="InterPro" id="IPR022689">
    <property type="entry name" value="Iron_dep_repressor"/>
</dbReference>
<sequence length="150" mass="16290">MRGEPGMTDATRSAAGSPIRLAARFARVREAHQSELAEDYVEMIDDLIAARGEARAADLADCFGVSAGTVARTVQRLIRDGLVNSEPYRSIFLTPLGKRLAEDSRARHRLVRDFLLALGVSAEAAELDAEGIEHHVGPETLAAFSAYLER</sequence>
<feature type="domain" description="HTH dtxR-type" evidence="14">
    <location>
        <begin position="34"/>
        <end position="94"/>
    </location>
</feature>
<keyword evidence="16" id="KW-1185">Reference proteome</keyword>